<accession>A0A367ZK69</accession>
<comment type="caution">
    <text evidence="2">The sequence shown here is derived from an EMBL/GenBank/DDBJ whole genome shotgun (WGS) entry which is preliminary data.</text>
</comment>
<proteinExistence type="predicted"/>
<evidence type="ECO:0000259" key="1">
    <source>
        <dbReference type="PROSITE" id="PS51704"/>
    </source>
</evidence>
<dbReference type="PANTHER" id="PTHR46211:SF14">
    <property type="entry name" value="GLYCEROPHOSPHODIESTER PHOSPHODIESTERASE"/>
    <property type="match status" value="1"/>
</dbReference>
<dbReference type="Proteomes" id="UP000252355">
    <property type="component" value="Unassembled WGS sequence"/>
</dbReference>
<evidence type="ECO:0000313" key="3">
    <source>
        <dbReference type="Proteomes" id="UP000252355"/>
    </source>
</evidence>
<feature type="domain" description="GP-PDE" evidence="1">
    <location>
        <begin position="38"/>
        <end position="317"/>
    </location>
</feature>
<dbReference type="AlphaFoldDB" id="A0A367ZK69"/>
<dbReference type="Gene3D" id="3.20.20.190">
    <property type="entry name" value="Phosphatidylinositol (PI) phosphodiesterase"/>
    <property type="match status" value="1"/>
</dbReference>
<dbReference type="InterPro" id="IPR030395">
    <property type="entry name" value="GP_PDE_dom"/>
</dbReference>
<protein>
    <submittedName>
        <fullName evidence="2">Glycerophosphoryl diester phosphodiesterase</fullName>
    </submittedName>
</protein>
<reference evidence="2 3" key="1">
    <citation type="submission" date="2018-05" db="EMBL/GenBank/DDBJ databases">
        <title>A metagenomic window into the 2 km-deep terrestrial subsurface aquifer revealed taxonomically and functionally diverse microbial community comprising novel uncultured bacterial lineages.</title>
        <authorList>
            <person name="Kadnikov V.V."/>
            <person name="Mardanov A.V."/>
            <person name="Beletsky A.V."/>
            <person name="Banks D."/>
            <person name="Pimenov N.V."/>
            <person name="Frank Y.A."/>
            <person name="Karnachuk O.V."/>
            <person name="Ravin N.V."/>
        </authorList>
    </citation>
    <scope>NUCLEOTIDE SEQUENCE [LARGE SCALE GENOMIC DNA]</scope>
    <source>
        <strain evidence="2">BY5</strain>
    </source>
</reference>
<sequence length="324" mass="35600">MFEVMPGEDAMFRLTAAVLLGMAVAAWAAPAGASPARVFNIAHRGARSLAPENTLPAFRIAIARCGADMIELDVHLSKDGVPVVIHDDTLERTTDVARVFPQRAPWRVADFTAAELMRLDAGSWFVEQDPFGQIRAGQVSADDLALFCSGRVRLPTLKTALALIKELGCRVNIELKNFPAYYPGLAEKVVAEVRQSGIADRVLFSSFDHEILAELRRLAPEIPRAALVEDPVFPLKEYLVDLLGVVAYNPSRDVLGCDSIAWHREGRLREDVVRRAREAGLEVFVWTVNDPDQLAALVKVGVSGIFTDFPQRLRDLLHSPGAGR</sequence>
<evidence type="ECO:0000313" key="2">
    <source>
        <dbReference type="EMBL" id="RCK78515.1"/>
    </source>
</evidence>
<dbReference type="SUPFAM" id="SSF51695">
    <property type="entry name" value="PLC-like phosphodiesterases"/>
    <property type="match status" value="1"/>
</dbReference>
<dbReference type="GO" id="GO:0006629">
    <property type="term" value="P:lipid metabolic process"/>
    <property type="evidence" value="ECO:0007669"/>
    <property type="project" value="InterPro"/>
</dbReference>
<dbReference type="PANTHER" id="PTHR46211">
    <property type="entry name" value="GLYCEROPHOSPHORYL DIESTER PHOSPHODIESTERASE"/>
    <property type="match status" value="1"/>
</dbReference>
<dbReference type="InterPro" id="IPR017946">
    <property type="entry name" value="PLC-like_Pdiesterase_TIM-brl"/>
</dbReference>
<dbReference type="EMBL" id="QOQW01000022">
    <property type="protein sequence ID" value="RCK78515.1"/>
    <property type="molecule type" value="Genomic_DNA"/>
</dbReference>
<gene>
    <name evidence="2" type="ORF">OZSIB_1435</name>
</gene>
<dbReference type="PROSITE" id="PS51704">
    <property type="entry name" value="GP_PDE"/>
    <property type="match status" value="1"/>
</dbReference>
<dbReference type="Pfam" id="PF03009">
    <property type="entry name" value="GDPD"/>
    <property type="match status" value="1"/>
</dbReference>
<dbReference type="GO" id="GO:0008081">
    <property type="term" value="F:phosphoric diester hydrolase activity"/>
    <property type="evidence" value="ECO:0007669"/>
    <property type="project" value="InterPro"/>
</dbReference>
<name>A0A367ZK69_9BACT</name>
<organism evidence="2 3">
    <name type="scientific">Candidatus Ozemobacter sibiricus</name>
    <dbReference type="NCBI Taxonomy" id="2268124"/>
    <lineage>
        <taxon>Bacteria</taxon>
        <taxon>Candidatus Ozemobacteria</taxon>
        <taxon>Candidatus Ozemobacterales</taxon>
        <taxon>Candidatus Ozemobacteraceae</taxon>
        <taxon>Candidatus Ozemobacter</taxon>
    </lineage>
</organism>